<feature type="compositionally biased region" description="Low complexity" evidence="7">
    <location>
        <begin position="17"/>
        <end position="36"/>
    </location>
</feature>
<keyword evidence="3" id="KW-1003">Cell membrane</keyword>
<feature type="transmembrane region" description="Helical" evidence="8">
    <location>
        <begin position="129"/>
        <end position="154"/>
    </location>
</feature>
<reference evidence="10" key="1">
    <citation type="submission" date="2016-10" db="EMBL/GenBank/DDBJ databases">
        <authorList>
            <person name="Varghese N."/>
            <person name="Submissions S."/>
        </authorList>
    </citation>
    <scope>NUCLEOTIDE SEQUENCE [LARGE SCALE GENOMIC DNA]</scope>
    <source>
        <strain evidence="10">EPL6</strain>
    </source>
</reference>
<evidence type="ECO:0000256" key="8">
    <source>
        <dbReference type="SAM" id="Phobius"/>
    </source>
</evidence>
<feature type="transmembrane region" description="Helical" evidence="8">
    <location>
        <begin position="166"/>
        <end position="182"/>
    </location>
</feature>
<dbReference type="PANTHER" id="PTHR30106">
    <property type="entry name" value="INNER MEMBRANE PROTEIN YEIH-RELATED"/>
    <property type="match status" value="1"/>
</dbReference>
<dbReference type="Pfam" id="PF03601">
    <property type="entry name" value="Cons_hypoth698"/>
    <property type="match status" value="1"/>
</dbReference>
<keyword evidence="6 8" id="KW-0472">Membrane</keyword>
<evidence type="ECO:0000256" key="5">
    <source>
        <dbReference type="ARBA" id="ARBA00022989"/>
    </source>
</evidence>
<feature type="transmembrane region" description="Helical" evidence="8">
    <location>
        <begin position="335"/>
        <end position="356"/>
    </location>
</feature>
<comment type="similarity">
    <text evidence="2">Belongs to the UPF0324 family.</text>
</comment>
<protein>
    <submittedName>
        <fullName evidence="9">Conserved hypothetical integral membrane protein</fullName>
    </submittedName>
</protein>
<dbReference type="InterPro" id="IPR004630">
    <property type="entry name" value="UPF0324_YeiH-like"/>
</dbReference>
<gene>
    <name evidence="9" type="ORF">SAMN05428957_10421</name>
</gene>
<evidence type="ECO:0000256" key="3">
    <source>
        <dbReference type="ARBA" id="ARBA00022475"/>
    </source>
</evidence>
<keyword evidence="10" id="KW-1185">Reference proteome</keyword>
<feature type="region of interest" description="Disordered" evidence="7">
    <location>
        <begin position="16"/>
        <end position="36"/>
    </location>
</feature>
<name>A0A1G9S2A4_9BURK</name>
<keyword evidence="4 8" id="KW-0812">Transmembrane</keyword>
<feature type="transmembrane region" description="Helical" evidence="8">
    <location>
        <begin position="46"/>
        <end position="66"/>
    </location>
</feature>
<evidence type="ECO:0000256" key="2">
    <source>
        <dbReference type="ARBA" id="ARBA00007977"/>
    </source>
</evidence>
<dbReference type="Proteomes" id="UP000198552">
    <property type="component" value="Unassembled WGS sequence"/>
</dbReference>
<evidence type="ECO:0000256" key="6">
    <source>
        <dbReference type="ARBA" id="ARBA00023136"/>
    </source>
</evidence>
<feature type="transmembrane region" description="Helical" evidence="8">
    <location>
        <begin position="303"/>
        <end position="323"/>
    </location>
</feature>
<dbReference type="NCBIfam" id="TIGR00698">
    <property type="entry name" value="YeiH family putative sulfate export transporter"/>
    <property type="match status" value="1"/>
</dbReference>
<dbReference type="AlphaFoldDB" id="A0A1G9S2A4"/>
<evidence type="ECO:0000256" key="4">
    <source>
        <dbReference type="ARBA" id="ARBA00022692"/>
    </source>
</evidence>
<sequence>MRKAAVAVAIDSTMQHSLSSSSSPSSTLPAAAPAAATPAPRASSPLRLLPGLLLAGALAALGTWLAQLPVMASHGFSALTLSIVLGLLVGNTLYPALAPRCADGVGLAKGRLLRAGIVLYGLRLTFQDIGQVGVAGVLIDAAMLTSTFLLAQWLGARLGLDQRTSILVGAGSSICGAAAVLATEPVAQGRPSDAAVAVATVVVFGTLGMFLYPALFHWNAAHGWLALDVQQYGRYVGSTVHEVAQVVAAGAAVGPQAADVAVIAKMVRVMMLAPFLLVLSLWLTRRGRGSAAGNANPRGGITIPWFAVLFIAMAGVNSLGVLPEPAVHAGIHLDNALLAIAMAGLGLTTHVGAIRAAGVRPLLLASVLFVWLVLGGLALNVLVPL</sequence>
<keyword evidence="5 8" id="KW-1133">Transmembrane helix</keyword>
<feature type="transmembrane region" description="Helical" evidence="8">
    <location>
        <begin position="362"/>
        <end position="383"/>
    </location>
</feature>
<organism evidence="9 10">
    <name type="scientific">Oryzisolibacter propanilivorax</name>
    <dbReference type="NCBI Taxonomy" id="1527607"/>
    <lineage>
        <taxon>Bacteria</taxon>
        <taxon>Pseudomonadati</taxon>
        <taxon>Pseudomonadota</taxon>
        <taxon>Betaproteobacteria</taxon>
        <taxon>Burkholderiales</taxon>
        <taxon>Comamonadaceae</taxon>
        <taxon>Oryzisolibacter</taxon>
    </lineage>
</organism>
<comment type="subcellular location">
    <subcellularLocation>
        <location evidence="1">Cell membrane</location>
        <topology evidence="1">Multi-pass membrane protein</topology>
    </subcellularLocation>
</comment>
<proteinExistence type="inferred from homology"/>
<dbReference type="InterPro" id="IPR018383">
    <property type="entry name" value="UPF0324_pro"/>
</dbReference>
<evidence type="ECO:0000313" key="9">
    <source>
        <dbReference type="EMBL" id="SDM28865.1"/>
    </source>
</evidence>
<evidence type="ECO:0000256" key="7">
    <source>
        <dbReference type="SAM" id="MobiDB-lite"/>
    </source>
</evidence>
<dbReference type="EMBL" id="FNHP01000004">
    <property type="protein sequence ID" value="SDM28865.1"/>
    <property type="molecule type" value="Genomic_DNA"/>
</dbReference>
<feature type="transmembrane region" description="Helical" evidence="8">
    <location>
        <begin position="194"/>
        <end position="215"/>
    </location>
</feature>
<feature type="transmembrane region" description="Helical" evidence="8">
    <location>
        <begin position="78"/>
        <end position="97"/>
    </location>
</feature>
<feature type="transmembrane region" description="Helical" evidence="8">
    <location>
        <begin position="266"/>
        <end position="283"/>
    </location>
</feature>
<dbReference type="PANTHER" id="PTHR30106:SF2">
    <property type="entry name" value="UPF0324 INNER MEMBRANE PROTEIN YEIH"/>
    <property type="match status" value="1"/>
</dbReference>
<dbReference type="GO" id="GO:0005886">
    <property type="term" value="C:plasma membrane"/>
    <property type="evidence" value="ECO:0007669"/>
    <property type="project" value="UniProtKB-SubCell"/>
</dbReference>
<accession>A0A1G9S2A4</accession>
<evidence type="ECO:0000313" key="10">
    <source>
        <dbReference type="Proteomes" id="UP000198552"/>
    </source>
</evidence>
<evidence type="ECO:0000256" key="1">
    <source>
        <dbReference type="ARBA" id="ARBA00004651"/>
    </source>
</evidence>